<dbReference type="Gramene" id="ERN09370">
    <property type="protein sequence ID" value="ERN09370"/>
    <property type="gene ID" value="AMTR_s00029p00013990"/>
</dbReference>
<dbReference type="SMART" id="SM00487">
    <property type="entry name" value="DEXDc"/>
    <property type="match status" value="1"/>
</dbReference>
<dbReference type="InterPro" id="IPR038718">
    <property type="entry name" value="SNF2-like_sf"/>
</dbReference>
<keyword evidence="3" id="KW-0547">Nucleotide-binding</keyword>
<evidence type="ECO:0008006" key="16">
    <source>
        <dbReference type="Google" id="ProtNLM"/>
    </source>
</evidence>
<dbReference type="InterPro" id="IPR013083">
    <property type="entry name" value="Znf_RING/FYVE/PHD"/>
</dbReference>
<dbReference type="GO" id="GO:0006281">
    <property type="term" value="P:DNA repair"/>
    <property type="evidence" value="ECO:0000318"/>
    <property type="project" value="GO_Central"/>
</dbReference>
<dbReference type="GO" id="GO:0004386">
    <property type="term" value="F:helicase activity"/>
    <property type="evidence" value="ECO:0007669"/>
    <property type="project" value="UniProtKB-KW"/>
</dbReference>
<dbReference type="STRING" id="13333.W1PQ77"/>
<feature type="region of interest" description="Disordered" evidence="10">
    <location>
        <begin position="528"/>
        <end position="549"/>
    </location>
</feature>
<feature type="domain" description="Helicase C-terminal" evidence="13">
    <location>
        <begin position="1657"/>
        <end position="1820"/>
    </location>
</feature>
<dbReference type="PROSITE" id="PS51194">
    <property type="entry name" value="HELICASE_CTER"/>
    <property type="match status" value="1"/>
</dbReference>
<dbReference type="PANTHER" id="PTHR45626:SF16">
    <property type="entry name" value="ATP-DEPENDENT HELICASE ULS1"/>
    <property type="match status" value="1"/>
</dbReference>
<dbReference type="InterPro" id="IPR050628">
    <property type="entry name" value="SNF2_RAD54_helicase_TF"/>
</dbReference>
<dbReference type="Gene3D" id="3.40.50.300">
    <property type="entry name" value="P-loop containing nucleotide triphosphate hydrolases"/>
    <property type="match status" value="1"/>
</dbReference>
<dbReference type="Gene3D" id="3.40.50.10810">
    <property type="entry name" value="Tandem AAA-ATPase domain"/>
    <property type="match status" value="3"/>
</dbReference>
<feature type="region of interest" description="Disordered" evidence="10">
    <location>
        <begin position="1235"/>
        <end position="1281"/>
    </location>
</feature>
<evidence type="ECO:0000313" key="15">
    <source>
        <dbReference type="Proteomes" id="UP000017836"/>
    </source>
</evidence>
<dbReference type="GO" id="GO:0008270">
    <property type="term" value="F:zinc ion binding"/>
    <property type="evidence" value="ECO:0007669"/>
    <property type="project" value="UniProtKB-KW"/>
</dbReference>
<dbReference type="SUPFAM" id="SSF57850">
    <property type="entry name" value="RING/U-box"/>
    <property type="match status" value="1"/>
</dbReference>
<keyword evidence="5" id="KW-0378">Hydrolase</keyword>
<dbReference type="PROSITE" id="PS50089">
    <property type="entry name" value="ZF_RING_2"/>
    <property type="match status" value="1"/>
</dbReference>
<dbReference type="SUPFAM" id="SSF52540">
    <property type="entry name" value="P-loop containing nucleoside triphosphate hydrolases"/>
    <property type="match status" value="2"/>
</dbReference>
<dbReference type="InterPro" id="IPR049730">
    <property type="entry name" value="SNF2/RAD54-like_C"/>
</dbReference>
<dbReference type="CDD" id="cd18008">
    <property type="entry name" value="DEXDc_SHPRH-like"/>
    <property type="match status" value="1"/>
</dbReference>
<dbReference type="GO" id="GO:0005524">
    <property type="term" value="F:ATP binding"/>
    <property type="evidence" value="ECO:0007669"/>
    <property type="project" value="UniProtKB-KW"/>
</dbReference>
<keyword evidence="15" id="KW-1185">Reference proteome</keyword>
<keyword evidence="6" id="KW-0347">Helicase</keyword>
<dbReference type="FunFam" id="3.40.50.10810:FF:000068">
    <property type="entry name" value="SNF2 domain-containing protein / helicase domain-containing protein / zinc finger protein-like protein"/>
    <property type="match status" value="1"/>
</dbReference>
<feature type="region of interest" description="Disordered" evidence="10">
    <location>
        <begin position="1"/>
        <end position="45"/>
    </location>
</feature>
<evidence type="ECO:0000256" key="7">
    <source>
        <dbReference type="ARBA" id="ARBA00022833"/>
    </source>
</evidence>
<evidence type="ECO:0000259" key="12">
    <source>
        <dbReference type="PROSITE" id="PS51192"/>
    </source>
</evidence>
<feature type="region of interest" description="Disordered" evidence="10">
    <location>
        <begin position="418"/>
        <end position="445"/>
    </location>
</feature>
<sequence>MDIVHLSSSDSENETEKGSPVQIRKLPAWSFTPDPKSRTEGSAESFQKLPIYKEVSADRYGSCKGNHQQRMEGQLLLHAGSPPLCQMNGQVKSYHPLRTGNEALDEKAYGERINPLVESHAQMVNSDNSMDHGQEPQLLMSRESISESFGGLRDDYPRIPFNMVPDNYLIPNDEAGNIFHSSRTIFQGTPALTSLEMPLSQQTSARSSPFYIQLTGVSNDTERPPFLMHDKSVSESNGGSKDDHPLEPYLIERDHQLVSPDQIWDISHNSKEVLKKTPVFATDDMPLPEQALKSSPFSIQSAGISNNTDSFEKNERGPQFFDYHNEPYHLKIGNNSHQNTPKRYDLHNDNDEGIKEMPLPHQTSKGSPPFSDPATSVTNVTECFVENETGPQHFNHLDEFHRPKFCIKSYQNFPRKNDLHIDDDEGNKEVSLPQRTTSMGPFFRRPTMVTSNIEPFMKDETGARFFGHHNEFYHPVVGDESDQNIHERDGMGIDNDKHIKDMPVSRQTSKKSPPFLFPPAVAANVPEPFSKDESEPQLFNNHSESDPPIVGNVLDQITHERDDLDCDNDKGIGETPLLHQTLKRRPRSFIWLTGETNVTEPFVKNETGPQLFDQHNKSIPSISGDVSDQNAHKTDGISIDNDEDIRHMASPHKTSERSPTFSTGATGVTDVLESFANGKKGPQLFYHHNESNPPIVGDRLDNNIRWRDGLDIDSEKDINVMHLPQKTFKQTLTFSRQPTGATNEAEPSVNHETGPLLFGFRSNSNSPRVGDKSNQKIYQNTNERDGLDIDIEEKNKDMPMPQHESKRSLPLSLQPSVVTKGTKRSVKNETGTKIFDHRSNSDLLIVGNRLDQNTHKRDDLHIDIDEDIKEITLPHHISKRSLPLSLPAVITNDKSDQDAHKRDYFHIVIDEDIKEMPLTLKRNLTSSLQPTVVMNGTKISGKSDAGPRLLDLHGGNKLDQTAHKRDRLHIDVDKDVSICESESNSTIFENASNSRRLPAYMMNSKSITAPQSAVIGDFRRIGTEEKPREDDERLIFQAALQDLAQPKLEANLPDGVLAVPLLLHQKIALAWMAFKETSSIHCSGGFLADDQGLGKTISVIALILYQKRPPAKTTGDELTLIKSEAFNLDEDDECVGLDKAKRQGQSDDLDIKPTVKEEVHSKCKGRPAAGTLVVCPSSILQQWAQELKDKVTDSARLSVLIYYGSSRTKDPFELANYDVVLTTYSIVSMEVPKQALDDDENDQRNGDHYGLHPSFSKKRKKPSNEGMRGQKDRKKGSSSCLERDISPLARVNWFRVVLDEAQTIKNHRTQVARACWGLRAKRRWCLSGTPMQNSVTDLFSYFRFLRYDPYAVYKSFCSMIRDKISKNANDGYKKLQAVLRTIMLRRTKGTLIDGRPIISLPPKIINLKKVDFSPEERDFYSTLEADSRSRFKDYAAAGTVNQNYANILLMLLRLRQACDHPLLVKGDRIKNVGKPSLEMARKLPRDKQINLLKCLEASSPLCGVCNDPPEDVVITTCGHVFCKQCVFEKLTGDDNLCPASACKCQLSADSIFSGATLRSCVSDHQLSGGNSTHSMAEYYEIQSEQNTTSSKINAALEILLSLQQVNSEDRSEACGETSIESTSEAIVECSSSSAFGETSLNIQRKRCNELYTVPSSQLARVPRNHHGRVPEKAIVFSQWTGMLDLLEIPLTNFSIQYRRLDGTMSLAARDRAVRDFNSLPEVTVMIMSLKAGNLGLNMVAACHVILLDLWWNPTTEDQAVDRAHRIGQTRPVTVSRLTVKDTVEDRILDLQEKKRKMVASAFGEDQTGSHATRLTVEDLRYLFMV</sequence>
<dbReference type="InterPro" id="IPR027417">
    <property type="entry name" value="P-loop_NTPase"/>
</dbReference>
<proteinExistence type="inferred from homology"/>
<evidence type="ECO:0000259" key="13">
    <source>
        <dbReference type="PROSITE" id="PS51194"/>
    </source>
</evidence>
<evidence type="ECO:0000256" key="4">
    <source>
        <dbReference type="ARBA" id="ARBA00022771"/>
    </source>
</evidence>
<reference evidence="15" key="1">
    <citation type="journal article" date="2013" name="Science">
        <title>The Amborella genome and the evolution of flowering plants.</title>
        <authorList>
            <consortium name="Amborella Genome Project"/>
        </authorList>
    </citation>
    <scope>NUCLEOTIDE SEQUENCE [LARGE SCALE GENOMIC DNA]</scope>
</reference>
<dbReference type="HOGENOM" id="CLU_237511_0_0_1"/>
<evidence type="ECO:0000256" key="5">
    <source>
        <dbReference type="ARBA" id="ARBA00022801"/>
    </source>
</evidence>
<dbReference type="InterPro" id="IPR014001">
    <property type="entry name" value="Helicase_ATP-bd"/>
</dbReference>
<dbReference type="InterPro" id="IPR018957">
    <property type="entry name" value="Znf_C3HC4_RING-type"/>
</dbReference>
<evidence type="ECO:0000256" key="10">
    <source>
        <dbReference type="SAM" id="MobiDB-lite"/>
    </source>
</evidence>
<protein>
    <recommendedName>
        <fullName evidence="16">Helicase-like transcription factor CHR28</fullName>
    </recommendedName>
</protein>
<dbReference type="GO" id="GO:0005634">
    <property type="term" value="C:nucleus"/>
    <property type="evidence" value="ECO:0000318"/>
    <property type="project" value="GO_Central"/>
</dbReference>
<dbReference type="PROSITE" id="PS00518">
    <property type="entry name" value="ZF_RING_1"/>
    <property type="match status" value="1"/>
</dbReference>
<dbReference type="Pfam" id="PF00097">
    <property type="entry name" value="zf-C3HC4"/>
    <property type="match status" value="1"/>
</dbReference>
<evidence type="ECO:0000256" key="3">
    <source>
        <dbReference type="ARBA" id="ARBA00022741"/>
    </source>
</evidence>
<evidence type="ECO:0000256" key="6">
    <source>
        <dbReference type="ARBA" id="ARBA00022806"/>
    </source>
</evidence>
<dbReference type="Gene3D" id="3.30.40.10">
    <property type="entry name" value="Zinc/RING finger domain, C3HC4 (zinc finger)"/>
    <property type="match status" value="1"/>
</dbReference>
<dbReference type="InterPro" id="IPR017907">
    <property type="entry name" value="Znf_RING_CS"/>
</dbReference>
<keyword evidence="8" id="KW-0067">ATP-binding</keyword>
<evidence type="ECO:0000256" key="9">
    <source>
        <dbReference type="PROSITE-ProRule" id="PRU00175"/>
    </source>
</evidence>
<organism evidence="14 15">
    <name type="scientific">Amborella trichopoda</name>
    <dbReference type="NCBI Taxonomy" id="13333"/>
    <lineage>
        <taxon>Eukaryota</taxon>
        <taxon>Viridiplantae</taxon>
        <taxon>Streptophyta</taxon>
        <taxon>Embryophyta</taxon>
        <taxon>Tracheophyta</taxon>
        <taxon>Spermatophyta</taxon>
        <taxon>Magnoliopsida</taxon>
        <taxon>Amborellales</taxon>
        <taxon>Amborellaceae</taxon>
        <taxon>Amborella</taxon>
    </lineage>
</organism>
<evidence type="ECO:0000256" key="8">
    <source>
        <dbReference type="ARBA" id="ARBA00022840"/>
    </source>
</evidence>
<dbReference type="InterPro" id="IPR001841">
    <property type="entry name" value="Znf_RING"/>
</dbReference>
<gene>
    <name evidence="14" type="ORF">AMTR_s00029p00013990</name>
</gene>
<accession>W1PQ77</accession>
<dbReference type="GO" id="GO:0008094">
    <property type="term" value="F:ATP-dependent activity, acting on DNA"/>
    <property type="evidence" value="ECO:0000318"/>
    <property type="project" value="GO_Central"/>
</dbReference>
<feature type="domain" description="Helicase ATP-binding" evidence="12">
    <location>
        <begin position="1076"/>
        <end position="1348"/>
    </location>
</feature>
<dbReference type="Pfam" id="PF00271">
    <property type="entry name" value="Helicase_C"/>
    <property type="match status" value="1"/>
</dbReference>
<dbReference type="Proteomes" id="UP000017836">
    <property type="component" value="Unassembled WGS sequence"/>
</dbReference>
<dbReference type="eggNOG" id="KOG1001">
    <property type="taxonomic scope" value="Eukaryota"/>
</dbReference>
<keyword evidence="4 9" id="KW-0863">Zinc-finger</keyword>
<name>W1PQ77_AMBTC</name>
<dbReference type="Pfam" id="PF00176">
    <property type="entry name" value="SNF2-rel_dom"/>
    <property type="match status" value="1"/>
</dbReference>
<keyword evidence="2" id="KW-0479">Metal-binding</keyword>
<keyword evidence="7" id="KW-0862">Zinc</keyword>
<feature type="compositionally biased region" description="Polar residues" evidence="10">
    <location>
        <begin position="1"/>
        <end position="10"/>
    </location>
</feature>
<evidence type="ECO:0000256" key="2">
    <source>
        <dbReference type="ARBA" id="ARBA00022723"/>
    </source>
</evidence>
<comment type="similarity">
    <text evidence="1">Belongs to the SNF2/RAD54 helicase family. RAD16 subfamily.</text>
</comment>
<dbReference type="InterPro" id="IPR000330">
    <property type="entry name" value="SNF2_N"/>
</dbReference>
<dbReference type="SMART" id="SM00490">
    <property type="entry name" value="HELICc"/>
    <property type="match status" value="1"/>
</dbReference>
<evidence type="ECO:0000259" key="11">
    <source>
        <dbReference type="PROSITE" id="PS50089"/>
    </source>
</evidence>
<dbReference type="GO" id="GO:0016787">
    <property type="term" value="F:hydrolase activity"/>
    <property type="evidence" value="ECO:0007669"/>
    <property type="project" value="UniProtKB-KW"/>
</dbReference>
<dbReference type="SMART" id="SM00184">
    <property type="entry name" value="RING"/>
    <property type="match status" value="1"/>
</dbReference>
<evidence type="ECO:0000256" key="1">
    <source>
        <dbReference type="ARBA" id="ARBA00008438"/>
    </source>
</evidence>
<evidence type="ECO:0000313" key="14">
    <source>
        <dbReference type="EMBL" id="ERN09370.1"/>
    </source>
</evidence>
<dbReference type="PROSITE" id="PS51192">
    <property type="entry name" value="HELICASE_ATP_BIND_1"/>
    <property type="match status" value="1"/>
</dbReference>
<dbReference type="CDD" id="cd18793">
    <property type="entry name" value="SF2_C_SNF"/>
    <property type="match status" value="1"/>
</dbReference>
<feature type="domain" description="RING-type" evidence="11">
    <location>
        <begin position="1502"/>
        <end position="1538"/>
    </location>
</feature>
<dbReference type="EMBL" id="KI392980">
    <property type="protein sequence ID" value="ERN09370.1"/>
    <property type="molecule type" value="Genomic_DNA"/>
</dbReference>
<dbReference type="PANTHER" id="PTHR45626">
    <property type="entry name" value="TRANSCRIPTION TERMINATION FACTOR 2-RELATED"/>
    <property type="match status" value="1"/>
</dbReference>
<dbReference type="InterPro" id="IPR001650">
    <property type="entry name" value="Helicase_C-like"/>
</dbReference>